<feature type="transmembrane region" description="Helical" evidence="1">
    <location>
        <begin position="17"/>
        <end position="36"/>
    </location>
</feature>
<keyword evidence="1" id="KW-0812">Transmembrane</keyword>
<evidence type="ECO:0000313" key="3">
    <source>
        <dbReference type="Proteomes" id="UP001140091"/>
    </source>
</evidence>
<dbReference type="OrthoDB" id="72269at2759"/>
<keyword evidence="1" id="KW-0472">Membrane</keyword>
<evidence type="ECO:0000256" key="1">
    <source>
        <dbReference type="SAM" id="Phobius"/>
    </source>
</evidence>
<accession>A0A9W8IQF3</accession>
<feature type="transmembrane region" description="Helical" evidence="1">
    <location>
        <begin position="170"/>
        <end position="191"/>
    </location>
</feature>
<dbReference type="AlphaFoldDB" id="A0A9W8IQF3"/>
<feature type="transmembrane region" description="Helical" evidence="1">
    <location>
        <begin position="235"/>
        <end position="256"/>
    </location>
</feature>
<feature type="transmembrane region" description="Helical" evidence="1">
    <location>
        <begin position="197"/>
        <end position="214"/>
    </location>
</feature>
<reference evidence="2" key="1">
    <citation type="submission" date="2022-06" db="EMBL/GenBank/DDBJ databases">
        <title>Genome Sequence of Candolleomyces eurysporus.</title>
        <authorList>
            <person name="Buettner E."/>
        </authorList>
    </citation>
    <scope>NUCLEOTIDE SEQUENCE</scope>
    <source>
        <strain evidence="2">VTCC 930004</strain>
    </source>
</reference>
<keyword evidence="3" id="KW-1185">Reference proteome</keyword>
<proteinExistence type="predicted"/>
<protein>
    <submittedName>
        <fullName evidence="2">Uncharacterized protein</fullName>
    </submittedName>
</protein>
<dbReference type="Proteomes" id="UP001140091">
    <property type="component" value="Unassembled WGS sequence"/>
</dbReference>
<name>A0A9W8IQF3_9AGAR</name>
<evidence type="ECO:0000313" key="2">
    <source>
        <dbReference type="EMBL" id="KAJ2921416.1"/>
    </source>
</evidence>
<gene>
    <name evidence="2" type="ORF">H1R20_g15679</name>
</gene>
<feature type="transmembrane region" description="Helical" evidence="1">
    <location>
        <begin position="284"/>
        <end position="304"/>
    </location>
</feature>
<keyword evidence="1" id="KW-1133">Transmembrane helix</keyword>
<sequence length="345" mass="38214">MGRDPVKSVFPGRVLPLTIYPSLTLLSLYLILGHLFEFESPLRSEYCSPSTKNTSTYALPYTGFERFDYELCFMVSVFHVALNDSIGYTFLKYFLGTSSIYFVLPCLEALRPPHTAGDEGRLGRSLRWPASWLLATQVGSKASLGVKEDQKQKTGADQENRPAIPTAHDVLGIIPSVVLGGAIPSYALLHYQDPKVTVLWQIFPVYVFLAGWIYRRLANLAQSHSTTSATNASRFILIASFLTSAYFHLIIVWPLLVSGDVTSLRQLFLPTHSPATVESSVIAFLQYDFHFAWISALLVTFLTVRFQSVWHAARMVVVTSVGMVIVGPGATVAGAALWQEGRTQL</sequence>
<organism evidence="2 3">
    <name type="scientific">Candolleomyces eurysporus</name>
    <dbReference type="NCBI Taxonomy" id="2828524"/>
    <lineage>
        <taxon>Eukaryota</taxon>
        <taxon>Fungi</taxon>
        <taxon>Dikarya</taxon>
        <taxon>Basidiomycota</taxon>
        <taxon>Agaricomycotina</taxon>
        <taxon>Agaricomycetes</taxon>
        <taxon>Agaricomycetidae</taxon>
        <taxon>Agaricales</taxon>
        <taxon>Agaricineae</taxon>
        <taxon>Psathyrellaceae</taxon>
        <taxon>Candolleomyces</taxon>
    </lineage>
</organism>
<dbReference type="EMBL" id="JANBPK010001608">
    <property type="protein sequence ID" value="KAJ2921416.1"/>
    <property type="molecule type" value="Genomic_DNA"/>
</dbReference>
<feature type="non-terminal residue" evidence="2">
    <location>
        <position position="1"/>
    </location>
</feature>
<feature type="transmembrane region" description="Helical" evidence="1">
    <location>
        <begin position="316"/>
        <end position="338"/>
    </location>
</feature>
<comment type="caution">
    <text evidence="2">The sequence shown here is derived from an EMBL/GenBank/DDBJ whole genome shotgun (WGS) entry which is preliminary data.</text>
</comment>